<dbReference type="Proteomes" id="UP000266177">
    <property type="component" value="Unassembled WGS sequence"/>
</dbReference>
<dbReference type="InterPro" id="IPR019302">
    <property type="entry name" value="CAP12/PCTIR_TIR_dom"/>
</dbReference>
<organism evidence="2 3">
    <name type="scientific">Paenibacillus thiaminolyticus</name>
    <name type="common">Bacillus thiaminolyticus</name>
    <dbReference type="NCBI Taxonomy" id="49283"/>
    <lineage>
        <taxon>Bacteria</taxon>
        <taxon>Bacillati</taxon>
        <taxon>Bacillota</taxon>
        <taxon>Bacilli</taxon>
        <taxon>Bacillales</taxon>
        <taxon>Paenibacillaceae</taxon>
        <taxon>Paenibacillus</taxon>
    </lineage>
</organism>
<dbReference type="RefSeq" id="WP_119796819.1">
    <property type="nucleotide sequence ID" value="NZ_QYZD01000071.1"/>
</dbReference>
<evidence type="ECO:0000313" key="2">
    <source>
        <dbReference type="EMBL" id="RJG15564.1"/>
    </source>
</evidence>
<reference evidence="2 3" key="1">
    <citation type="submission" date="2018-09" db="EMBL/GenBank/DDBJ databases">
        <title>Paenibacillus SK2017-BO5.</title>
        <authorList>
            <person name="Piskunova J.V."/>
            <person name="Dubiley S.A."/>
            <person name="Severinov K.V."/>
        </authorList>
    </citation>
    <scope>NUCLEOTIDE SEQUENCE [LARGE SCALE GENOMIC DNA]</scope>
    <source>
        <strain evidence="2 3">BO5</strain>
    </source>
</reference>
<dbReference type="Pfam" id="PF10137">
    <property type="entry name" value="CAP12-PCTIR_TIR"/>
    <property type="match status" value="1"/>
</dbReference>
<gene>
    <name evidence="2" type="ORF">DQX05_29635</name>
</gene>
<sequence length="342" mass="38941">MSISAKPNLFIGSSREAIDIATAVHSQLNYYCQVSPWYAGAFGGNEYTMETLERELEQHDFGIFVFAPDDVALHRGKYVFVPRDNTLFEMGLFWGKLGRGRVFAIIPGEVRERSDLIEGKTIHEFHVLSDLQGLTLLSYELRTDNKHEAAVSVACQQLIRKIKEEGFFQNPRSLLANKETELLQKQSLLHFFWEYTRNLTTASAQERYEALYEAVRNSIMPPQGFRVTGAALWRKQGHDGIGQVAGNVGRGQFFSFSAAERQQDKDHQIYVIDVFLHGKWSFFKREELALVYVLCYPLGREHVLSVYFAGQKLLDEPELATIVQLNNDLLRTIDHLIGGDSA</sequence>
<dbReference type="OrthoDB" id="5497289at2"/>
<dbReference type="AlphaFoldDB" id="A0A3A3GAF0"/>
<dbReference type="GO" id="GO:0050135">
    <property type="term" value="F:NADP+ nucleosidase activity"/>
    <property type="evidence" value="ECO:0007669"/>
    <property type="project" value="InterPro"/>
</dbReference>
<proteinExistence type="predicted"/>
<feature type="domain" description="CD-NTase-associated protein 12/Pycsar effector protein TIR" evidence="1">
    <location>
        <begin position="9"/>
        <end position="121"/>
    </location>
</feature>
<name>A0A3A3GAF0_PANTH</name>
<protein>
    <submittedName>
        <fullName evidence="2">Nucleotide-binding protein</fullName>
    </submittedName>
</protein>
<evidence type="ECO:0000259" key="1">
    <source>
        <dbReference type="Pfam" id="PF10137"/>
    </source>
</evidence>
<evidence type="ECO:0000313" key="3">
    <source>
        <dbReference type="Proteomes" id="UP000266177"/>
    </source>
</evidence>
<comment type="caution">
    <text evidence="2">The sequence shown here is derived from an EMBL/GenBank/DDBJ whole genome shotgun (WGS) entry which is preliminary data.</text>
</comment>
<dbReference type="EMBL" id="QYZD01000071">
    <property type="protein sequence ID" value="RJG15564.1"/>
    <property type="molecule type" value="Genomic_DNA"/>
</dbReference>
<accession>A0A3A3GAF0</accession>